<dbReference type="InterPro" id="IPR025419">
    <property type="entry name" value="DUF4142"/>
</dbReference>
<sequence length="231" mass="26014">MWFTIYKEQENYASPGMVFFLNTLNKTLSMKQHTFLAFSATILMACGQSNQPKSQEEASQDSTAAMASSMDYIDNSSVNFVTSVANANLKEIELGKVALQHADYLRIRNYAQKMIDTHTKANRELQQAGYSTGITLPTALDRSDMDDVKKLAEKDGKAFDRAYIKAMVQLHQRNMERLDAAVSDMKDTALLRYAKNTLPVVEAHLKEARGIQEDVRKMYDPLQGDDISDSH</sequence>
<protein>
    <submittedName>
        <fullName evidence="2">DUF4142 domain-containing protein</fullName>
    </submittedName>
</protein>
<comment type="caution">
    <text evidence="2">The sequence shown here is derived from an EMBL/GenBank/DDBJ whole genome shotgun (WGS) entry which is preliminary data.</text>
</comment>
<evidence type="ECO:0000259" key="1">
    <source>
        <dbReference type="Pfam" id="PF13628"/>
    </source>
</evidence>
<gene>
    <name evidence="2" type="ORF">GO493_09610</name>
</gene>
<feature type="domain" description="DUF4142" evidence="1">
    <location>
        <begin position="78"/>
        <end position="209"/>
    </location>
</feature>
<dbReference type="Pfam" id="PF13628">
    <property type="entry name" value="DUF4142"/>
    <property type="match status" value="1"/>
</dbReference>
<dbReference type="Gene3D" id="1.20.1260.10">
    <property type="match status" value="1"/>
</dbReference>
<proteinExistence type="predicted"/>
<dbReference type="InterPro" id="IPR012347">
    <property type="entry name" value="Ferritin-like"/>
</dbReference>
<dbReference type="PANTHER" id="PTHR38593">
    <property type="entry name" value="BLR2558 PROTEIN"/>
    <property type="match status" value="1"/>
</dbReference>
<dbReference type="EMBL" id="WRXN01000003">
    <property type="protein sequence ID" value="MVT08514.1"/>
    <property type="molecule type" value="Genomic_DNA"/>
</dbReference>
<dbReference type="Proteomes" id="UP000461730">
    <property type="component" value="Unassembled WGS sequence"/>
</dbReference>
<name>A0A7K1U2A8_9BACT</name>
<organism evidence="2 3">
    <name type="scientific">Chitinophaga tropicalis</name>
    <dbReference type="NCBI Taxonomy" id="2683588"/>
    <lineage>
        <taxon>Bacteria</taxon>
        <taxon>Pseudomonadati</taxon>
        <taxon>Bacteroidota</taxon>
        <taxon>Chitinophagia</taxon>
        <taxon>Chitinophagales</taxon>
        <taxon>Chitinophagaceae</taxon>
        <taxon>Chitinophaga</taxon>
    </lineage>
</organism>
<dbReference type="AlphaFoldDB" id="A0A7K1U2A8"/>
<reference evidence="2 3" key="1">
    <citation type="submission" date="2019-12" db="EMBL/GenBank/DDBJ databases">
        <title>Chitinophaga sp. strain ysch24 (GDMCC 1.1355), whole genome shotgun sequence.</title>
        <authorList>
            <person name="Zhang X."/>
        </authorList>
    </citation>
    <scope>NUCLEOTIDE SEQUENCE [LARGE SCALE GENOMIC DNA]</scope>
    <source>
        <strain evidence="3">ysch24</strain>
    </source>
</reference>
<accession>A0A7K1U2A8</accession>
<keyword evidence="3" id="KW-1185">Reference proteome</keyword>
<evidence type="ECO:0000313" key="3">
    <source>
        <dbReference type="Proteomes" id="UP000461730"/>
    </source>
</evidence>
<evidence type="ECO:0000313" key="2">
    <source>
        <dbReference type="EMBL" id="MVT08514.1"/>
    </source>
</evidence>
<dbReference type="PANTHER" id="PTHR38593:SF1">
    <property type="entry name" value="BLR2558 PROTEIN"/>
    <property type="match status" value="1"/>
</dbReference>